<proteinExistence type="predicted"/>
<reference evidence="2 3" key="1">
    <citation type="submission" date="2016-03" db="EMBL/GenBank/DDBJ databases">
        <title>Genome sequencing of Devosia sp. S37.</title>
        <authorList>
            <person name="Mohd Nor M."/>
        </authorList>
    </citation>
    <scope>NUCLEOTIDE SEQUENCE [LARGE SCALE GENOMIC DNA]</scope>
    <source>
        <strain evidence="2 3">S37</strain>
    </source>
</reference>
<dbReference type="AlphaFoldDB" id="A0A178HVG3"/>
<organism evidence="2 3">
    <name type="scientific">Devosia elaeis</name>
    <dbReference type="NCBI Taxonomy" id="1770058"/>
    <lineage>
        <taxon>Bacteria</taxon>
        <taxon>Pseudomonadati</taxon>
        <taxon>Pseudomonadota</taxon>
        <taxon>Alphaproteobacteria</taxon>
        <taxon>Hyphomicrobiales</taxon>
        <taxon>Devosiaceae</taxon>
        <taxon>Devosia</taxon>
    </lineage>
</organism>
<accession>A0A178HVG3</accession>
<dbReference type="Proteomes" id="UP000078389">
    <property type="component" value="Unassembled WGS sequence"/>
</dbReference>
<dbReference type="EMBL" id="LVVY01000091">
    <property type="protein sequence ID" value="OAM76637.1"/>
    <property type="molecule type" value="Genomic_DNA"/>
</dbReference>
<gene>
    <name evidence="2" type="ORF">A3840_11820</name>
</gene>
<evidence type="ECO:0000313" key="3">
    <source>
        <dbReference type="Proteomes" id="UP000078389"/>
    </source>
</evidence>
<dbReference type="Gene3D" id="3.40.190.10">
    <property type="entry name" value="Periplasmic binding protein-like II"/>
    <property type="match status" value="1"/>
</dbReference>
<protein>
    <submittedName>
        <fullName evidence="2">ABC transporter substrate-binding protein</fullName>
    </submittedName>
</protein>
<dbReference type="STRING" id="1770058.A3840_11820"/>
<evidence type="ECO:0000256" key="1">
    <source>
        <dbReference type="ARBA" id="ARBA00022764"/>
    </source>
</evidence>
<dbReference type="SUPFAM" id="SSF53850">
    <property type="entry name" value="Periplasmic binding protein-like II"/>
    <property type="match status" value="1"/>
</dbReference>
<dbReference type="Pfam" id="PF13416">
    <property type="entry name" value="SBP_bac_8"/>
    <property type="match status" value="1"/>
</dbReference>
<name>A0A178HVG3_9HYPH</name>
<comment type="caution">
    <text evidence="2">The sequence shown here is derived from an EMBL/GenBank/DDBJ whole genome shotgun (WGS) entry which is preliminary data.</text>
</comment>
<sequence>MTWRHPRGFDPMVATSRTWFEKTGVTIEWDQRSLQDFESYPVEDLARNYDLIVIDHPHVGQIAAENCLAAFDRPERQAALAELARQSVGQSFPSYNWQGRQWGLPIDAATQVQAYRADALGGPAVQWSDVIALAREGKVTLPMRSPHALMVFYTLAANLGTPCRSEAGGELIGREAGIRVLKLMSELLALVQSDCWDMDPIAALELIASGTRSEVLLPLTYGYLSYATDGFRPHRVAFADIAAAGGKGPLGAALGGTGIAVSAYSRDVDAALDYAFWVAGAEVQKTLYTQNGGQAGNLDAWQDEAVNAPVHGFYRNTLATLEQSWIRPRHDGYMTFQALGSEILEAGLRNGKDAGEIIDRMNAAFAAN</sequence>
<dbReference type="InterPro" id="IPR006059">
    <property type="entry name" value="SBP"/>
</dbReference>
<dbReference type="RefSeq" id="WP_067456759.1">
    <property type="nucleotide sequence ID" value="NZ_LVVY01000091.1"/>
</dbReference>
<keyword evidence="1" id="KW-0574">Periplasm</keyword>
<keyword evidence="3" id="KW-1185">Reference proteome</keyword>
<evidence type="ECO:0000313" key="2">
    <source>
        <dbReference type="EMBL" id="OAM76637.1"/>
    </source>
</evidence>